<evidence type="ECO:0000313" key="2">
    <source>
        <dbReference type="Proteomes" id="UP000243542"/>
    </source>
</evidence>
<comment type="caution">
    <text evidence="1">The sequence shown here is derived from an EMBL/GenBank/DDBJ whole genome shotgun (WGS) entry which is preliminary data.</text>
</comment>
<evidence type="ECO:0008006" key="3">
    <source>
        <dbReference type="Google" id="ProtNLM"/>
    </source>
</evidence>
<proteinExistence type="predicted"/>
<dbReference type="Gene3D" id="3.30.70.1230">
    <property type="entry name" value="Nucleotide cyclase"/>
    <property type="match status" value="1"/>
</dbReference>
<dbReference type="InterPro" id="IPR029787">
    <property type="entry name" value="Nucleotide_cyclase"/>
</dbReference>
<dbReference type="EMBL" id="PDJK01000001">
    <property type="protein sequence ID" value="PFG56647.1"/>
    <property type="molecule type" value="Genomic_DNA"/>
</dbReference>
<dbReference type="Proteomes" id="UP000243542">
    <property type="component" value="Unassembled WGS sequence"/>
</dbReference>
<sequence length="212" mass="22954">MDTAVLHVPLHRAILVVDIEGSTTRTNPARAQLRAILFDLLDEAFRAGGITEGFRDPFVDRGDGALCLVRPVDEAPKTVLLAGVVPALAELLARHNADRPEAAFRLRVAMHAGEVHYDGHGPYGEDVDLACRLLDAPELRKRLRNTAGPLALAVSEAIHWSVVRHGYAGIDRTAFTHAFHVRVGGKRMRGWLRTAEGTGATGPGRRRAGLTA</sequence>
<organism evidence="1 2">
    <name type="scientific">Amycolatopsis sulphurea</name>
    <dbReference type="NCBI Taxonomy" id="76022"/>
    <lineage>
        <taxon>Bacteria</taxon>
        <taxon>Bacillati</taxon>
        <taxon>Actinomycetota</taxon>
        <taxon>Actinomycetes</taxon>
        <taxon>Pseudonocardiales</taxon>
        <taxon>Pseudonocardiaceae</taxon>
        <taxon>Amycolatopsis</taxon>
    </lineage>
</organism>
<protein>
    <recommendedName>
        <fullName evidence="3">Class 3 adenylate cyclase</fullName>
    </recommendedName>
</protein>
<gene>
    <name evidence="1" type="ORF">ATK36_0166</name>
</gene>
<evidence type="ECO:0000313" key="1">
    <source>
        <dbReference type="EMBL" id="PFG56647.1"/>
    </source>
</evidence>
<dbReference type="RefSeq" id="WP_098509387.1">
    <property type="nucleotide sequence ID" value="NZ_JBIAKZ010000001.1"/>
</dbReference>
<dbReference type="SUPFAM" id="SSF55073">
    <property type="entry name" value="Nucleotide cyclase"/>
    <property type="match status" value="1"/>
</dbReference>
<dbReference type="AlphaFoldDB" id="A0A2A9FYV2"/>
<accession>A0A2A9FYV2</accession>
<name>A0A2A9FYV2_9PSEU</name>
<reference evidence="1 2" key="1">
    <citation type="submission" date="2017-10" db="EMBL/GenBank/DDBJ databases">
        <title>Sequencing the genomes of 1000 actinobacteria strains.</title>
        <authorList>
            <person name="Klenk H.-P."/>
        </authorList>
    </citation>
    <scope>NUCLEOTIDE SEQUENCE [LARGE SCALE GENOMIC DNA]</scope>
    <source>
        <strain evidence="1 2">DSM 46092</strain>
    </source>
</reference>
<keyword evidence="2" id="KW-1185">Reference proteome</keyword>